<evidence type="ECO:0000313" key="21">
    <source>
        <dbReference type="Proteomes" id="UP000233551"/>
    </source>
</evidence>
<keyword evidence="9" id="KW-0833">Ubl conjugation pathway</keyword>
<proteinExistence type="inferred from homology"/>
<dbReference type="Proteomes" id="UP000197138">
    <property type="component" value="Unassembled WGS sequence"/>
</dbReference>
<reference evidence="19 21" key="3">
    <citation type="submission" date="2017-11" db="EMBL/GenBank/DDBJ databases">
        <title>De-novo sequencing of pomegranate (Punica granatum L.) genome.</title>
        <authorList>
            <person name="Akparov Z."/>
            <person name="Amiraslanov A."/>
            <person name="Hajiyeva S."/>
            <person name="Abbasov M."/>
            <person name="Kaur K."/>
            <person name="Hamwieh A."/>
            <person name="Solovyev V."/>
            <person name="Salamov A."/>
            <person name="Braich B."/>
            <person name="Kosarev P."/>
            <person name="Mahmoud A."/>
            <person name="Hajiyev E."/>
            <person name="Babayeva S."/>
            <person name="Izzatullayeva V."/>
            <person name="Mammadov A."/>
            <person name="Mammadov A."/>
            <person name="Sharifova S."/>
            <person name="Ojaghi J."/>
            <person name="Eynullazada K."/>
            <person name="Bayramov B."/>
            <person name="Abdulazimova A."/>
            <person name="Shahmuradov I."/>
        </authorList>
    </citation>
    <scope>NUCLEOTIDE SEQUENCE [LARGE SCALE GENOMIC DNA]</scope>
    <source>
        <strain evidence="19">AG2017</strain>
        <strain evidence="21">cv. AG2017</strain>
        <tissue evidence="19">Leaf</tissue>
    </source>
</reference>
<feature type="region of interest" description="Disordered" evidence="15">
    <location>
        <begin position="136"/>
        <end position="156"/>
    </location>
</feature>
<comment type="catalytic activity">
    <reaction evidence="1">
        <text>S-ubiquitinyl-[E2 ubiquitin-conjugating enzyme]-L-cysteine + [acceptor protein]-L-lysine = [E2 ubiquitin-conjugating enzyme]-L-cysteine + N(6)-ubiquitinyl-[acceptor protein]-L-lysine.</text>
        <dbReference type="EC" id="2.3.2.27"/>
    </reaction>
</comment>
<dbReference type="InterPro" id="IPR013083">
    <property type="entry name" value="Znf_RING/FYVE/PHD"/>
</dbReference>
<evidence type="ECO:0000256" key="9">
    <source>
        <dbReference type="ARBA" id="ARBA00022786"/>
    </source>
</evidence>
<dbReference type="OrthoDB" id="8062037at2759"/>
<keyword evidence="5" id="KW-0808">Transferase</keyword>
<dbReference type="EC" id="2.3.2.27" evidence="4"/>
<reference evidence="20" key="1">
    <citation type="journal article" date="2017" name="Plant J.">
        <title>The pomegranate (Punica granatum L.) genome and the genomics of punicalagin biosynthesis.</title>
        <authorList>
            <person name="Qin G."/>
            <person name="Xu C."/>
            <person name="Ming R."/>
            <person name="Tang H."/>
            <person name="Guyot R."/>
            <person name="Kramer E.M."/>
            <person name="Hu Y."/>
            <person name="Yi X."/>
            <person name="Qi Y."/>
            <person name="Xu X."/>
            <person name="Gao Z."/>
            <person name="Pan H."/>
            <person name="Jian J."/>
            <person name="Tian Y."/>
            <person name="Yue Z."/>
            <person name="Xu Y."/>
        </authorList>
    </citation>
    <scope>NUCLEOTIDE SEQUENCE [LARGE SCALE GENOMIC DNA]</scope>
    <source>
        <strain evidence="20">cv. Dabenzi</strain>
    </source>
</reference>
<keyword evidence="12 16" id="KW-0472">Membrane</keyword>
<dbReference type="Gene3D" id="3.30.40.10">
    <property type="entry name" value="Zinc/RING finger domain, C3HC4 (zinc finger)"/>
    <property type="match status" value="1"/>
</dbReference>
<dbReference type="SMART" id="SM00184">
    <property type="entry name" value="RING"/>
    <property type="match status" value="1"/>
</dbReference>
<evidence type="ECO:0000313" key="19">
    <source>
        <dbReference type="EMBL" id="PKI56963.1"/>
    </source>
</evidence>
<evidence type="ECO:0000313" key="18">
    <source>
        <dbReference type="EMBL" id="OWM65388.1"/>
    </source>
</evidence>
<comment type="subcellular location">
    <subcellularLocation>
        <location evidence="2">Membrane</location>
        <topology evidence="2">Single-pass membrane protein</topology>
    </subcellularLocation>
</comment>
<feature type="region of interest" description="Disordered" evidence="15">
    <location>
        <begin position="39"/>
        <end position="61"/>
    </location>
</feature>
<dbReference type="EMBL" id="PGOL01001549">
    <property type="protein sequence ID" value="PKI56963.1"/>
    <property type="molecule type" value="Genomic_DNA"/>
</dbReference>
<comment type="similarity">
    <text evidence="13">Belongs to the RING-type zinc finger family. ATL subfamily.</text>
</comment>
<feature type="compositionally biased region" description="Basic and acidic residues" evidence="15">
    <location>
        <begin position="146"/>
        <end position="156"/>
    </location>
</feature>
<evidence type="ECO:0000256" key="12">
    <source>
        <dbReference type="ARBA" id="ARBA00023136"/>
    </source>
</evidence>
<feature type="compositionally biased region" description="Low complexity" evidence="15">
    <location>
        <begin position="40"/>
        <end position="52"/>
    </location>
</feature>
<protein>
    <recommendedName>
        <fullName evidence="4">RING-type E3 ubiquitin transferase</fullName>
        <ecNumber evidence="4">2.3.2.27</ecNumber>
    </recommendedName>
</protein>
<dbReference type="AlphaFoldDB" id="A0A218VYU7"/>
<keyword evidence="6 16" id="KW-0812">Transmembrane</keyword>
<keyword evidence="8 14" id="KW-0863">Zinc-finger</keyword>
<dbReference type="PROSITE" id="PS50089">
    <property type="entry name" value="ZF_RING_2"/>
    <property type="match status" value="1"/>
</dbReference>
<dbReference type="GO" id="GO:0008270">
    <property type="term" value="F:zinc ion binding"/>
    <property type="evidence" value="ECO:0007669"/>
    <property type="project" value="UniProtKB-KW"/>
</dbReference>
<evidence type="ECO:0000256" key="15">
    <source>
        <dbReference type="SAM" id="MobiDB-lite"/>
    </source>
</evidence>
<evidence type="ECO:0000256" key="1">
    <source>
        <dbReference type="ARBA" id="ARBA00000900"/>
    </source>
</evidence>
<evidence type="ECO:0000256" key="11">
    <source>
        <dbReference type="ARBA" id="ARBA00022989"/>
    </source>
</evidence>
<dbReference type="STRING" id="22663.A0A218VYU7"/>
<keyword evidence="11 16" id="KW-1133">Transmembrane helix</keyword>
<dbReference type="PANTHER" id="PTHR45768:SF13">
    <property type="entry name" value="TRANSCRIPTION FACTOR C2H2 FAMILY-RELATED"/>
    <property type="match status" value="1"/>
</dbReference>
<accession>A0A218VYU7</accession>
<comment type="pathway">
    <text evidence="3">Protein modification; protein ubiquitination.</text>
</comment>
<keyword evidence="7" id="KW-0479">Metal-binding</keyword>
<evidence type="ECO:0000256" key="10">
    <source>
        <dbReference type="ARBA" id="ARBA00022833"/>
    </source>
</evidence>
<dbReference type="GO" id="GO:0016020">
    <property type="term" value="C:membrane"/>
    <property type="evidence" value="ECO:0007669"/>
    <property type="project" value="UniProtKB-SubCell"/>
</dbReference>
<evidence type="ECO:0000259" key="17">
    <source>
        <dbReference type="PROSITE" id="PS50089"/>
    </source>
</evidence>
<dbReference type="SUPFAM" id="SSF57850">
    <property type="entry name" value="RING/U-box"/>
    <property type="match status" value="1"/>
</dbReference>
<evidence type="ECO:0000256" key="13">
    <source>
        <dbReference type="ARBA" id="ARBA00024209"/>
    </source>
</evidence>
<evidence type="ECO:0000256" key="8">
    <source>
        <dbReference type="ARBA" id="ARBA00022771"/>
    </source>
</evidence>
<keyword evidence="10" id="KW-0862">Zinc</keyword>
<dbReference type="GO" id="GO:0061630">
    <property type="term" value="F:ubiquitin protein ligase activity"/>
    <property type="evidence" value="ECO:0007669"/>
    <property type="project" value="UniProtKB-EC"/>
</dbReference>
<gene>
    <name evidence="18" type="ORF">CDL15_Pgr008978</name>
    <name evidence="19" type="ORF">CRG98_022637</name>
</gene>
<evidence type="ECO:0000256" key="4">
    <source>
        <dbReference type="ARBA" id="ARBA00012483"/>
    </source>
</evidence>
<dbReference type="EMBL" id="MTKT01005615">
    <property type="protein sequence ID" value="OWM65388.1"/>
    <property type="molecule type" value="Genomic_DNA"/>
</dbReference>
<reference evidence="18" key="2">
    <citation type="submission" date="2017-06" db="EMBL/GenBank/DDBJ databases">
        <title>The pomegranate genome and the genomics of punicalagin biosynthesis.</title>
        <authorList>
            <person name="Xu C."/>
        </authorList>
    </citation>
    <scope>NUCLEOTIDE SEQUENCE [LARGE SCALE GENOMIC DNA]</scope>
    <source>
        <tissue evidence="18">Fresh leaf</tissue>
    </source>
</reference>
<name>A0A218VYU7_PUNGR</name>
<evidence type="ECO:0000256" key="7">
    <source>
        <dbReference type="ARBA" id="ARBA00022723"/>
    </source>
</evidence>
<feature type="transmembrane region" description="Helical" evidence="16">
    <location>
        <begin position="6"/>
        <end position="27"/>
    </location>
</feature>
<evidence type="ECO:0000256" key="6">
    <source>
        <dbReference type="ARBA" id="ARBA00022692"/>
    </source>
</evidence>
<dbReference type="InterPro" id="IPR001841">
    <property type="entry name" value="Znf_RING"/>
</dbReference>
<evidence type="ECO:0000256" key="16">
    <source>
        <dbReference type="SAM" id="Phobius"/>
    </source>
</evidence>
<evidence type="ECO:0000313" key="20">
    <source>
        <dbReference type="Proteomes" id="UP000197138"/>
    </source>
</evidence>
<organism evidence="18 20">
    <name type="scientific">Punica granatum</name>
    <name type="common">Pomegranate</name>
    <dbReference type="NCBI Taxonomy" id="22663"/>
    <lineage>
        <taxon>Eukaryota</taxon>
        <taxon>Viridiplantae</taxon>
        <taxon>Streptophyta</taxon>
        <taxon>Embryophyta</taxon>
        <taxon>Tracheophyta</taxon>
        <taxon>Spermatophyta</taxon>
        <taxon>Magnoliopsida</taxon>
        <taxon>eudicotyledons</taxon>
        <taxon>Gunneridae</taxon>
        <taxon>Pentapetalae</taxon>
        <taxon>rosids</taxon>
        <taxon>malvids</taxon>
        <taxon>Myrtales</taxon>
        <taxon>Lythraceae</taxon>
        <taxon>Punica</taxon>
    </lineage>
</organism>
<evidence type="ECO:0000256" key="14">
    <source>
        <dbReference type="PROSITE-ProRule" id="PRU00175"/>
    </source>
</evidence>
<comment type="caution">
    <text evidence="18">The sequence shown here is derived from an EMBL/GenBank/DDBJ whole genome shotgun (WGS) entry which is preliminary data.</text>
</comment>
<dbReference type="PANTHER" id="PTHR45768">
    <property type="entry name" value="E3 UBIQUITIN-PROTEIN LIGASE RNF13-LIKE"/>
    <property type="match status" value="1"/>
</dbReference>
<dbReference type="Pfam" id="PF13639">
    <property type="entry name" value="zf-RING_2"/>
    <property type="match status" value="1"/>
</dbReference>
<evidence type="ECO:0000256" key="2">
    <source>
        <dbReference type="ARBA" id="ARBA00004167"/>
    </source>
</evidence>
<dbReference type="Proteomes" id="UP000233551">
    <property type="component" value="Unassembled WGS sequence"/>
</dbReference>
<evidence type="ECO:0000256" key="5">
    <source>
        <dbReference type="ARBA" id="ARBA00022679"/>
    </source>
</evidence>
<evidence type="ECO:0000256" key="3">
    <source>
        <dbReference type="ARBA" id="ARBA00004906"/>
    </source>
</evidence>
<dbReference type="GeneID" id="116212634"/>
<keyword evidence="21" id="KW-1185">Reference proteome</keyword>
<feature type="domain" description="RING-type" evidence="17">
    <location>
        <begin position="88"/>
        <end position="130"/>
    </location>
</feature>
<sequence length="156" mass="16890">MAEEIVLSVVLLILGIAVFVVIHICIVRRLFRPDYHSGVLDSDSSSGRRLGSPTPKMSSQDLSRLPCFDHMDMGEGGRGGINGNNADCAVCLESFKGSEKCRLLPDCGHYFHAQCIDSWLLKTPICPICRASIHSPGVTNSSAEEGDVRSDVIVES</sequence>